<evidence type="ECO:0000256" key="2">
    <source>
        <dbReference type="ARBA" id="ARBA00022692"/>
    </source>
</evidence>
<keyword evidence="7" id="KW-0813">Transport</keyword>
<evidence type="ECO:0000313" key="7">
    <source>
        <dbReference type="EMBL" id="OLP80921.1"/>
    </source>
</evidence>
<dbReference type="InterPro" id="IPR002048">
    <property type="entry name" value="EF_hand_dom"/>
</dbReference>
<keyword evidence="7" id="KW-0407">Ion channel</keyword>
<feature type="domain" description="EF-hand" evidence="6">
    <location>
        <begin position="507"/>
        <end position="542"/>
    </location>
</feature>
<dbReference type="SMART" id="SM00054">
    <property type="entry name" value="EFh"/>
    <property type="match status" value="2"/>
</dbReference>
<dbReference type="InterPro" id="IPR043203">
    <property type="entry name" value="VGCC_Ca_Na"/>
</dbReference>
<evidence type="ECO:0000256" key="5">
    <source>
        <dbReference type="ARBA" id="ARBA00023136"/>
    </source>
</evidence>
<dbReference type="OrthoDB" id="433435at2759"/>
<organism evidence="7 8">
    <name type="scientific">Symbiodinium microadriaticum</name>
    <name type="common">Dinoflagellate</name>
    <name type="synonym">Zooxanthella microadriatica</name>
    <dbReference type="NCBI Taxonomy" id="2951"/>
    <lineage>
        <taxon>Eukaryota</taxon>
        <taxon>Sar</taxon>
        <taxon>Alveolata</taxon>
        <taxon>Dinophyceae</taxon>
        <taxon>Suessiales</taxon>
        <taxon>Symbiodiniaceae</taxon>
        <taxon>Symbiodinium</taxon>
    </lineage>
</organism>
<dbReference type="Pfam" id="PF00520">
    <property type="entry name" value="Ion_trans"/>
    <property type="match status" value="1"/>
</dbReference>
<dbReference type="PANTHER" id="PTHR10037">
    <property type="entry name" value="VOLTAGE-GATED CATION CHANNEL CALCIUM AND SODIUM"/>
    <property type="match status" value="1"/>
</dbReference>
<keyword evidence="5" id="KW-0472">Membrane</keyword>
<dbReference type="InterPro" id="IPR005821">
    <property type="entry name" value="Ion_trans_dom"/>
</dbReference>
<keyword evidence="7" id="KW-0406">Ion transport</keyword>
<dbReference type="PROSITE" id="PS50222">
    <property type="entry name" value="EF_HAND_2"/>
    <property type="match status" value="1"/>
</dbReference>
<dbReference type="Gene3D" id="1.10.238.10">
    <property type="entry name" value="EF-hand"/>
    <property type="match status" value="1"/>
</dbReference>
<protein>
    <submittedName>
        <fullName evidence="7">Sodium channel protein type 11 subunit alpha</fullName>
    </submittedName>
</protein>
<dbReference type="SUPFAM" id="SSF81324">
    <property type="entry name" value="Voltage-gated potassium channels"/>
    <property type="match status" value="1"/>
</dbReference>
<evidence type="ECO:0000256" key="4">
    <source>
        <dbReference type="ARBA" id="ARBA00022989"/>
    </source>
</evidence>
<keyword evidence="8" id="KW-1185">Reference proteome</keyword>
<dbReference type="GO" id="GO:0001518">
    <property type="term" value="C:voltage-gated sodium channel complex"/>
    <property type="evidence" value="ECO:0007669"/>
    <property type="project" value="TreeGrafter"/>
</dbReference>
<dbReference type="AlphaFoldDB" id="A0A1Q9CDC7"/>
<accession>A0A1Q9CDC7</accession>
<dbReference type="InterPro" id="IPR027359">
    <property type="entry name" value="Volt_channel_dom_sf"/>
</dbReference>
<dbReference type="PROSITE" id="PS00018">
    <property type="entry name" value="EF_HAND_1"/>
    <property type="match status" value="1"/>
</dbReference>
<comment type="subcellular location">
    <subcellularLocation>
        <location evidence="1">Membrane</location>
        <topology evidence="1">Multi-pass membrane protein</topology>
    </subcellularLocation>
</comment>
<sequence length="763" mass="86298">MPNDGCWSCATGVKDTACPDKRRECPADPDHKCPAWNEYTGGTASRVKGKAMPVWQAWNEHMELRAVVGHLATGNNKVAFQVDDSDIFKWQETKMWEGQQEWPRDAFVAALYDFYAQPRGFEPPQKSLLLGRASTGSPRSGDRQAFVAQLREKGVFKASQLSSVQDLNLPNDPTLRGRFHEIEDAVNQGTQDLQIKAKEEDSLDTFEAAQRQGMLTREEIANAQVIDPELFTKGSFFCSLSALLAVVGLIEMGLETDYRCNTGRCVRDEPLWDLLNLIFTILPVAENGLRLWEAKPRRFIMGDKTKVKFKLDWANCTDALLVLLRILDVWVLSPLGIDSGLRMATGFRILRIGPAVKHWQATKELRELWIVIGAVSETFKTLIWVGVMLIFVIWTFGILITMSLIDRRGEEFNFTSSTWTFADYWGSVPRSAYSLFQVATRDSWITAMVAPLIETEPLLLIIFGFYFCIGSLALMNAIIGVVVECTLSAARASTEKEEEDKKRADTLVMDSLRRIFHEGDTDGSGELDMEELHALVHKPKVRDRLKMLKMPFCDLDLLFTLLDTESKGTVNTDMFFRGCAKLRGPAMACDLHQLSIDLKHNLESCDHNSERIRQVNETLAIVLDHVDDMDISIMKSDVDFKDPVLAARQVRPKTSKSDIIRGRWLIPVAHNEQSMWLDLDRQAKLNEAKGDLGSAKIHALTPQVPQVKVKERAFRDSIDQPPPPPMPSRIQPLKDVKLSQVEQDRARLNNQIAKALRKLHRFD</sequence>
<dbReference type="SUPFAM" id="SSF47473">
    <property type="entry name" value="EF-hand"/>
    <property type="match status" value="1"/>
</dbReference>
<keyword evidence="3" id="KW-0106">Calcium</keyword>
<evidence type="ECO:0000256" key="1">
    <source>
        <dbReference type="ARBA" id="ARBA00004141"/>
    </source>
</evidence>
<keyword evidence="2" id="KW-0812">Transmembrane</keyword>
<evidence type="ECO:0000259" key="6">
    <source>
        <dbReference type="PROSITE" id="PS50222"/>
    </source>
</evidence>
<comment type="caution">
    <text evidence="7">The sequence shown here is derived from an EMBL/GenBank/DDBJ whole genome shotgun (WGS) entry which is preliminary data.</text>
</comment>
<keyword evidence="4" id="KW-1133">Transmembrane helix</keyword>
<evidence type="ECO:0000256" key="3">
    <source>
        <dbReference type="ARBA" id="ARBA00022837"/>
    </source>
</evidence>
<reference evidence="7 8" key="1">
    <citation type="submission" date="2016-02" db="EMBL/GenBank/DDBJ databases">
        <title>Genome analysis of coral dinoflagellate symbionts highlights evolutionary adaptations to a symbiotic lifestyle.</title>
        <authorList>
            <person name="Aranda M."/>
            <person name="Li Y."/>
            <person name="Liew Y.J."/>
            <person name="Baumgarten S."/>
            <person name="Simakov O."/>
            <person name="Wilson M."/>
            <person name="Piel J."/>
            <person name="Ashoor H."/>
            <person name="Bougouffa S."/>
            <person name="Bajic V.B."/>
            <person name="Ryu T."/>
            <person name="Ravasi T."/>
            <person name="Bayer T."/>
            <person name="Micklem G."/>
            <person name="Kim H."/>
            <person name="Bhak J."/>
            <person name="Lajeunesse T.C."/>
            <person name="Voolstra C.R."/>
        </authorList>
    </citation>
    <scope>NUCLEOTIDE SEQUENCE [LARGE SCALE GENOMIC DNA]</scope>
    <source>
        <strain evidence="7 8">CCMP2467</strain>
    </source>
</reference>
<name>A0A1Q9CDC7_SYMMI</name>
<dbReference type="Proteomes" id="UP000186817">
    <property type="component" value="Unassembled WGS sequence"/>
</dbReference>
<dbReference type="Gene3D" id="1.20.120.350">
    <property type="entry name" value="Voltage-gated potassium channels. Chain C"/>
    <property type="match status" value="1"/>
</dbReference>
<dbReference type="OMA" id="MFFRGCA"/>
<evidence type="ECO:0000313" key="8">
    <source>
        <dbReference type="Proteomes" id="UP000186817"/>
    </source>
</evidence>
<dbReference type="GO" id="GO:0005509">
    <property type="term" value="F:calcium ion binding"/>
    <property type="evidence" value="ECO:0007669"/>
    <property type="project" value="InterPro"/>
</dbReference>
<gene>
    <name evidence="7" type="primary">Scn11a</name>
    <name evidence="7" type="ORF">AK812_SmicGene38601</name>
</gene>
<dbReference type="PANTHER" id="PTHR10037:SF62">
    <property type="entry name" value="SODIUM CHANNEL PROTEIN 60E"/>
    <property type="match status" value="1"/>
</dbReference>
<dbReference type="EMBL" id="LSRX01001331">
    <property type="protein sequence ID" value="OLP80921.1"/>
    <property type="molecule type" value="Genomic_DNA"/>
</dbReference>
<dbReference type="InterPro" id="IPR011992">
    <property type="entry name" value="EF-hand-dom_pair"/>
</dbReference>
<proteinExistence type="predicted"/>
<dbReference type="GO" id="GO:0005248">
    <property type="term" value="F:voltage-gated sodium channel activity"/>
    <property type="evidence" value="ECO:0007669"/>
    <property type="project" value="TreeGrafter"/>
</dbReference>
<dbReference type="Gene3D" id="1.10.287.70">
    <property type="match status" value="1"/>
</dbReference>
<dbReference type="InterPro" id="IPR018247">
    <property type="entry name" value="EF_Hand_1_Ca_BS"/>
</dbReference>